<keyword evidence="4" id="KW-1185">Reference proteome</keyword>
<dbReference type="RefSeq" id="WP_244720826.1">
    <property type="nucleotide sequence ID" value="NZ_CP095049.1"/>
</dbReference>
<proteinExistence type="predicted"/>
<keyword evidence="1" id="KW-0472">Membrane</keyword>
<name>A0ABY4FC87_9BACT</name>
<feature type="transmembrane region" description="Helical" evidence="1">
    <location>
        <begin position="339"/>
        <end position="363"/>
    </location>
</feature>
<gene>
    <name evidence="3" type="ORF">MUN80_05850</name>
</gene>
<dbReference type="EMBL" id="CP095049">
    <property type="protein sequence ID" value="UOQ54278.1"/>
    <property type="molecule type" value="Genomic_DNA"/>
</dbReference>
<evidence type="ECO:0000256" key="1">
    <source>
        <dbReference type="SAM" id="Phobius"/>
    </source>
</evidence>
<sequence length="768" mass="86033">MILSRRNYHWLGLVGVGLVTAAVLVFLFSFAIAQPNNYFFQAGGDGIQSYFATAYYALYDSGSHFSGMNYPFGEDFNYPNLQPLIAWVMNLLQGLGLPAGQHTIAITNLIALASVLVTPMILYAILRRTRMAVWYAAVLALIIGFLSPQIQRLGDHMSLSYTCFVPLLWYFIIRMQEAPRQWRWYILFGVSSLLMGGVMLYFLTCGCFFLLGHVVILSLRRSRPWDLIWRMALTAILPLLVFRVWMLAIDPTTDRPPNPYGFLVYMATPRGVFTPSLAPLRGLWESAFHTEEISYESMSYVGLVATGVLVATGLLLLWRAWQLRKHPKRLLTRQLMPAHLSAGLGAATLLLLFSFAVPFIFPGFEHLVDYLGPLKQFRALGRFAWPFYYVMSTYAAYHLYRLLRYQQLRRLPILAAPWVPLLLLVWAGEAWINISSKAKAAEQGFGAAAFLSPKNNLVQQLSWSSRTPKDFQAILPLPYMNKGSDKIDLSGSGASIYEAHRLAIATGLPELSTYVSRPSVEHMLRHVQLLSSPLVEKPLLKQFPSDKPILLLVTADALTPAEQRLVSIAKQLVKVDNITLYELPVAALAATTLEQERTKATALLPTLPQRAGGLYASTDRGVIYQSFADKPDRRGRLAPGAMYEPKEMNTVLYDGPLPTPTDTARYEASVWVNGKMDYGYGFLQVKQFNGGSEVGSQAADGRLTTEVDGDWVRLQVVFRPVPGVNRLQVICGGRDILADDLLIRPLTTDVYWLDSRQQPVLNTYPLAR</sequence>
<reference evidence="3 4" key="1">
    <citation type="submission" date="2022-04" db="EMBL/GenBank/DDBJ databases">
        <title>Hymenobacter sp. isolated from the air.</title>
        <authorList>
            <person name="Won M."/>
            <person name="Lee C.-M."/>
            <person name="Woen H.-Y."/>
            <person name="Kwon S.-W."/>
        </authorList>
    </citation>
    <scope>NUCLEOTIDE SEQUENCE [LARGE SCALE GENOMIC DNA]</scope>
    <source>
        <strain evidence="4">5116 S-27</strain>
    </source>
</reference>
<feature type="transmembrane region" description="Helical" evidence="1">
    <location>
        <begin position="298"/>
        <end position="318"/>
    </location>
</feature>
<keyword evidence="1" id="KW-1133">Transmembrane helix</keyword>
<dbReference type="Pfam" id="PF19830">
    <property type="entry name" value="DUF6311"/>
    <property type="match status" value="1"/>
</dbReference>
<feature type="transmembrane region" description="Helical" evidence="1">
    <location>
        <begin position="185"/>
        <end position="216"/>
    </location>
</feature>
<evidence type="ECO:0000313" key="4">
    <source>
        <dbReference type="Proteomes" id="UP000831785"/>
    </source>
</evidence>
<dbReference type="InterPro" id="IPR046278">
    <property type="entry name" value="DUF6311"/>
</dbReference>
<feature type="transmembrane region" description="Helical" evidence="1">
    <location>
        <begin position="228"/>
        <end position="248"/>
    </location>
</feature>
<feature type="transmembrane region" description="Helical" evidence="1">
    <location>
        <begin position="383"/>
        <end position="400"/>
    </location>
</feature>
<evidence type="ECO:0000259" key="2">
    <source>
        <dbReference type="Pfam" id="PF19830"/>
    </source>
</evidence>
<dbReference type="Proteomes" id="UP000831785">
    <property type="component" value="Chromosome"/>
</dbReference>
<feature type="transmembrane region" description="Helical" evidence="1">
    <location>
        <begin position="132"/>
        <end position="150"/>
    </location>
</feature>
<feature type="transmembrane region" description="Helical" evidence="1">
    <location>
        <begin position="104"/>
        <end position="125"/>
    </location>
</feature>
<accession>A0ABY4FC87</accession>
<feature type="domain" description="DUF6311" evidence="2">
    <location>
        <begin position="18"/>
        <end position="409"/>
    </location>
</feature>
<keyword evidence="1" id="KW-0812">Transmembrane</keyword>
<evidence type="ECO:0000313" key="3">
    <source>
        <dbReference type="EMBL" id="UOQ54278.1"/>
    </source>
</evidence>
<feature type="transmembrane region" description="Helical" evidence="1">
    <location>
        <begin position="156"/>
        <end position="173"/>
    </location>
</feature>
<feature type="transmembrane region" description="Helical" evidence="1">
    <location>
        <begin position="412"/>
        <end position="432"/>
    </location>
</feature>
<feature type="transmembrane region" description="Helical" evidence="1">
    <location>
        <begin position="12"/>
        <end position="33"/>
    </location>
</feature>
<feature type="transmembrane region" description="Helical" evidence="1">
    <location>
        <begin position="260"/>
        <end position="278"/>
    </location>
</feature>
<protein>
    <recommendedName>
        <fullName evidence="2">DUF6311 domain-containing protein</fullName>
    </recommendedName>
</protein>
<organism evidence="3 4">
    <name type="scientific">Hymenobacter cellulosivorans</name>
    <dbReference type="NCBI Taxonomy" id="2932249"/>
    <lineage>
        <taxon>Bacteria</taxon>
        <taxon>Pseudomonadati</taxon>
        <taxon>Bacteroidota</taxon>
        <taxon>Cytophagia</taxon>
        <taxon>Cytophagales</taxon>
        <taxon>Hymenobacteraceae</taxon>
        <taxon>Hymenobacter</taxon>
    </lineage>
</organism>